<sequence>MMKSYALEGRRQEAEGRRVLKILSVVVELVTKVQISFQDKIVMQIFCNPCKAGIYGVFFFLTSALCLLPKPAHY</sequence>
<protein>
    <submittedName>
        <fullName evidence="2">Uncharacterized protein</fullName>
    </submittedName>
</protein>
<dbReference type="AlphaFoldDB" id="A0A367QIG0"/>
<evidence type="ECO:0000313" key="2">
    <source>
        <dbReference type="EMBL" id="RCJ22972.1"/>
    </source>
</evidence>
<accession>A0A367QIG0</accession>
<keyword evidence="1" id="KW-0472">Membrane</keyword>
<evidence type="ECO:0000256" key="1">
    <source>
        <dbReference type="SAM" id="Phobius"/>
    </source>
</evidence>
<keyword evidence="3" id="KW-1185">Reference proteome</keyword>
<organism evidence="2 3">
    <name type="scientific">Nostoc minutum NIES-26</name>
    <dbReference type="NCBI Taxonomy" id="1844469"/>
    <lineage>
        <taxon>Bacteria</taxon>
        <taxon>Bacillati</taxon>
        <taxon>Cyanobacteriota</taxon>
        <taxon>Cyanophyceae</taxon>
        <taxon>Nostocales</taxon>
        <taxon>Nostocaceae</taxon>
        <taxon>Nostoc</taxon>
    </lineage>
</organism>
<gene>
    <name evidence="2" type="ORF">A6770_29175</name>
</gene>
<comment type="caution">
    <text evidence="2">The sequence shown here is derived from an EMBL/GenBank/DDBJ whole genome shotgun (WGS) entry which is preliminary data.</text>
</comment>
<proteinExistence type="predicted"/>
<dbReference type="EMBL" id="LXQD01000322">
    <property type="protein sequence ID" value="RCJ22972.1"/>
    <property type="molecule type" value="Genomic_DNA"/>
</dbReference>
<dbReference type="Proteomes" id="UP000252107">
    <property type="component" value="Unassembled WGS sequence"/>
</dbReference>
<feature type="transmembrane region" description="Helical" evidence="1">
    <location>
        <begin position="52"/>
        <end position="68"/>
    </location>
</feature>
<keyword evidence="1" id="KW-1133">Transmembrane helix</keyword>
<name>A0A367QIG0_9NOSO</name>
<reference evidence="2" key="1">
    <citation type="submission" date="2016-04" db="EMBL/GenBank/DDBJ databases">
        <authorList>
            <person name="Tabuchi Yagui T.R."/>
        </authorList>
    </citation>
    <scope>NUCLEOTIDE SEQUENCE [LARGE SCALE GENOMIC DNA]</scope>
    <source>
        <strain evidence="2">NIES-26</strain>
    </source>
</reference>
<evidence type="ECO:0000313" key="3">
    <source>
        <dbReference type="Proteomes" id="UP000252107"/>
    </source>
</evidence>
<keyword evidence="1" id="KW-0812">Transmembrane</keyword>